<dbReference type="InParanoid" id="A0A2J6T624"/>
<evidence type="ECO:0000313" key="1">
    <source>
        <dbReference type="EMBL" id="PMD58472.1"/>
    </source>
</evidence>
<proteinExistence type="predicted"/>
<reference evidence="1 2" key="1">
    <citation type="submission" date="2016-04" db="EMBL/GenBank/DDBJ databases">
        <title>A degradative enzymes factory behind the ericoid mycorrhizal symbiosis.</title>
        <authorList>
            <consortium name="DOE Joint Genome Institute"/>
            <person name="Martino E."/>
            <person name="Morin E."/>
            <person name="Grelet G."/>
            <person name="Kuo A."/>
            <person name="Kohler A."/>
            <person name="Daghino S."/>
            <person name="Barry K."/>
            <person name="Choi C."/>
            <person name="Cichocki N."/>
            <person name="Clum A."/>
            <person name="Copeland A."/>
            <person name="Hainaut M."/>
            <person name="Haridas S."/>
            <person name="Labutti K."/>
            <person name="Lindquist E."/>
            <person name="Lipzen A."/>
            <person name="Khouja H.-R."/>
            <person name="Murat C."/>
            <person name="Ohm R."/>
            <person name="Olson A."/>
            <person name="Spatafora J."/>
            <person name="Veneault-Fourrey C."/>
            <person name="Henrissat B."/>
            <person name="Grigoriev I."/>
            <person name="Martin F."/>
            <person name="Perotto S."/>
        </authorList>
    </citation>
    <scope>NUCLEOTIDE SEQUENCE [LARGE SCALE GENOMIC DNA]</scope>
    <source>
        <strain evidence="1 2">E</strain>
    </source>
</reference>
<dbReference type="Proteomes" id="UP000235371">
    <property type="component" value="Unassembled WGS sequence"/>
</dbReference>
<dbReference type="AlphaFoldDB" id="A0A2J6T624"/>
<evidence type="ECO:0008006" key="3">
    <source>
        <dbReference type="Google" id="ProtNLM"/>
    </source>
</evidence>
<sequence length="56" mass="6714">NLIGTEYIKYISTGYINNNIAIKYLDYLIKYLRAKPDKPWKILLLDSYKSHVYKPF</sequence>
<protein>
    <recommendedName>
        <fullName evidence="3">DDE-1 domain-containing protein</fullName>
    </recommendedName>
</protein>
<accession>A0A2J6T624</accession>
<name>A0A2J6T624_9HELO</name>
<evidence type="ECO:0000313" key="2">
    <source>
        <dbReference type="Proteomes" id="UP000235371"/>
    </source>
</evidence>
<dbReference type="OrthoDB" id="3562866at2759"/>
<dbReference type="EMBL" id="KZ613822">
    <property type="protein sequence ID" value="PMD58472.1"/>
    <property type="molecule type" value="Genomic_DNA"/>
</dbReference>
<dbReference type="RefSeq" id="XP_024735376.1">
    <property type="nucleotide sequence ID" value="XM_024875044.1"/>
</dbReference>
<gene>
    <name evidence="1" type="ORF">K444DRAFT_532025</name>
</gene>
<dbReference type="GeneID" id="36583124"/>
<organism evidence="1 2">
    <name type="scientific">Hyaloscypha bicolor E</name>
    <dbReference type="NCBI Taxonomy" id="1095630"/>
    <lineage>
        <taxon>Eukaryota</taxon>
        <taxon>Fungi</taxon>
        <taxon>Dikarya</taxon>
        <taxon>Ascomycota</taxon>
        <taxon>Pezizomycotina</taxon>
        <taxon>Leotiomycetes</taxon>
        <taxon>Helotiales</taxon>
        <taxon>Hyaloscyphaceae</taxon>
        <taxon>Hyaloscypha</taxon>
        <taxon>Hyaloscypha bicolor</taxon>
    </lineage>
</organism>
<feature type="non-terminal residue" evidence="1">
    <location>
        <position position="1"/>
    </location>
</feature>
<dbReference type="STRING" id="1095630.A0A2J6T624"/>
<keyword evidence="2" id="KW-1185">Reference proteome</keyword>